<proteinExistence type="predicted"/>
<gene>
    <name evidence="1" type="ORF">LTR37_010639</name>
</gene>
<organism evidence="1 2">
    <name type="scientific">Vermiconidia calcicola</name>
    <dbReference type="NCBI Taxonomy" id="1690605"/>
    <lineage>
        <taxon>Eukaryota</taxon>
        <taxon>Fungi</taxon>
        <taxon>Dikarya</taxon>
        <taxon>Ascomycota</taxon>
        <taxon>Pezizomycotina</taxon>
        <taxon>Dothideomycetes</taxon>
        <taxon>Dothideomycetidae</taxon>
        <taxon>Mycosphaerellales</taxon>
        <taxon>Extremaceae</taxon>
        <taxon>Vermiconidia</taxon>
    </lineage>
</organism>
<evidence type="ECO:0000313" key="2">
    <source>
        <dbReference type="Proteomes" id="UP001281147"/>
    </source>
</evidence>
<protein>
    <submittedName>
        <fullName evidence="1">Uncharacterized protein</fullName>
    </submittedName>
</protein>
<sequence length="283" mass="31888">MDSDAAKQLCQRAKACTELRDAVRTEKGQVADVLGRMMFQMDSLKETVEANTIQMRSLSGKVNGFHGKVHTLTRETKSLNGKVDGLKTSLGEEQKKSTALEKKSTALEDRVNDLGAEGVDLQTQVSSLRHDHLVYAKPALCIGLGQLRYDFLKKLRDYPTRGIRARRQADATVTQEHSFSQCARLDILAESLRKTPTSDPFGRFLAERDLSGLSSCYDFALDGKLREQSNKQAHEDQWKVFAYAVVRGRELGDDRCTKVYENYKKAFESTYNVTWEQAKDHVA</sequence>
<accession>A0ACC3N4F2</accession>
<reference evidence="1" key="1">
    <citation type="submission" date="2023-07" db="EMBL/GenBank/DDBJ databases">
        <title>Black Yeasts Isolated from many extreme environments.</title>
        <authorList>
            <person name="Coleine C."/>
            <person name="Stajich J.E."/>
            <person name="Selbmann L."/>
        </authorList>
    </citation>
    <scope>NUCLEOTIDE SEQUENCE</scope>
    <source>
        <strain evidence="1">CCFEE 5714</strain>
    </source>
</reference>
<comment type="caution">
    <text evidence="1">The sequence shown here is derived from an EMBL/GenBank/DDBJ whole genome shotgun (WGS) entry which is preliminary data.</text>
</comment>
<keyword evidence="2" id="KW-1185">Reference proteome</keyword>
<dbReference type="Proteomes" id="UP001281147">
    <property type="component" value="Unassembled WGS sequence"/>
</dbReference>
<dbReference type="EMBL" id="JAUTXU010000089">
    <property type="protein sequence ID" value="KAK3709811.1"/>
    <property type="molecule type" value="Genomic_DNA"/>
</dbReference>
<name>A0ACC3N4F2_9PEZI</name>
<evidence type="ECO:0000313" key="1">
    <source>
        <dbReference type="EMBL" id="KAK3709811.1"/>
    </source>
</evidence>